<proteinExistence type="predicted"/>
<evidence type="ECO:0000256" key="2">
    <source>
        <dbReference type="SAM" id="Phobius"/>
    </source>
</evidence>
<keyword evidence="2" id="KW-0812">Transmembrane</keyword>
<evidence type="ECO:0000313" key="3">
    <source>
        <dbReference type="EMBL" id="PAV85665.1"/>
    </source>
</evidence>
<sequence>MADIAPQQLQNAQVQTEGATGNAPQGIQSSTSDFTDFAMQYRHELTDVAESIRQRAVASQQEISATINSMQTFIEPKTQKIYKAVTTLKGPSEATPRGVVQTFLWTSVTLSVAMLVAIPIGTFVLSPLTNVFIGKMGAMLLAYVALPIAASYALPKFVSEQEARFHLLLVAALQGLMISFVVHDSYLISQPLAALTTLIFAVAYPVTLSTMGASRATQLFTIAGAAIGINAIIGFVMVGLSASYILMTLGYTFTAATTLQLLHHTQAENQGTHQIQLVLLTSSLLVHGAIHLLMGSPAPPQTQ</sequence>
<feature type="transmembrane region" description="Helical" evidence="2">
    <location>
        <begin position="103"/>
        <end position="125"/>
    </location>
</feature>
<name>A0A2A2LHQ9_9BILA</name>
<evidence type="ECO:0000256" key="1">
    <source>
        <dbReference type="SAM" id="MobiDB-lite"/>
    </source>
</evidence>
<organism evidence="3 4">
    <name type="scientific">Diploscapter pachys</name>
    <dbReference type="NCBI Taxonomy" id="2018661"/>
    <lineage>
        <taxon>Eukaryota</taxon>
        <taxon>Metazoa</taxon>
        <taxon>Ecdysozoa</taxon>
        <taxon>Nematoda</taxon>
        <taxon>Chromadorea</taxon>
        <taxon>Rhabditida</taxon>
        <taxon>Rhabditina</taxon>
        <taxon>Rhabditomorpha</taxon>
        <taxon>Rhabditoidea</taxon>
        <taxon>Rhabditidae</taxon>
        <taxon>Diploscapter</taxon>
    </lineage>
</organism>
<dbReference type="PANTHER" id="PTHR31176:SF1">
    <property type="entry name" value="MFS DOMAIN-CONTAINING PROTEIN-RELATED"/>
    <property type="match status" value="1"/>
</dbReference>
<keyword evidence="2" id="KW-0472">Membrane</keyword>
<dbReference type="Proteomes" id="UP000218231">
    <property type="component" value="Unassembled WGS sequence"/>
</dbReference>
<dbReference type="EMBL" id="LIAE01006751">
    <property type="protein sequence ID" value="PAV85665.1"/>
    <property type="molecule type" value="Genomic_DNA"/>
</dbReference>
<feature type="transmembrane region" description="Helical" evidence="2">
    <location>
        <begin position="165"/>
        <end position="182"/>
    </location>
</feature>
<feature type="transmembrane region" description="Helical" evidence="2">
    <location>
        <begin position="219"/>
        <end position="238"/>
    </location>
</feature>
<gene>
    <name evidence="3" type="ORF">WR25_08271</name>
</gene>
<dbReference type="PANTHER" id="PTHR31176">
    <property type="entry name" value="MFS DOMAIN-CONTAINING PROTEIN-RELATED"/>
    <property type="match status" value="1"/>
</dbReference>
<evidence type="ECO:0000313" key="4">
    <source>
        <dbReference type="Proteomes" id="UP000218231"/>
    </source>
</evidence>
<dbReference type="AlphaFoldDB" id="A0A2A2LHQ9"/>
<feature type="transmembrane region" description="Helical" evidence="2">
    <location>
        <begin position="188"/>
        <end position="207"/>
    </location>
</feature>
<accession>A0A2A2LHQ9</accession>
<feature type="transmembrane region" description="Helical" evidence="2">
    <location>
        <begin position="131"/>
        <end position="153"/>
    </location>
</feature>
<keyword evidence="2" id="KW-1133">Transmembrane helix</keyword>
<dbReference type="OrthoDB" id="5857697at2759"/>
<dbReference type="InterPro" id="IPR008574">
    <property type="entry name" value="Nematodes_ZYG-11_interact"/>
</dbReference>
<protein>
    <submittedName>
        <fullName evidence="3">Uncharacterized protein</fullName>
    </submittedName>
</protein>
<dbReference type="Pfam" id="PF05884">
    <property type="entry name" value="ZYG-11_interact"/>
    <property type="match status" value="1"/>
</dbReference>
<keyword evidence="4" id="KW-1185">Reference proteome</keyword>
<reference evidence="3 4" key="1">
    <citation type="journal article" date="2017" name="Curr. Biol.">
        <title>Genome architecture and evolution of a unichromosomal asexual nematode.</title>
        <authorList>
            <person name="Fradin H."/>
            <person name="Zegar C."/>
            <person name="Gutwein M."/>
            <person name="Lucas J."/>
            <person name="Kovtun M."/>
            <person name="Corcoran D."/>
            <person name="Baugh L.R."/>
            <person name="Kiontke K."/>
            <person name="Gunsalus K."/>
            <person name="Fitch D.H."/>
            <person name="Piano F."/>
        </authorList>
    </citation>
    <scope>NUCLEOTIDE SEQUENCE [LARGE SCALE GENOMIC DNA]</scope>
    <source>
        <strain evidence="3">PF1309</strain>
    </source>
</reference>
<feature type="compositionally biased region" description="Polar residues" evidence="1">
    <location>
        <begin position="7"/>
        <end position="29"/>
    </location>
</feature>
<feature type="region of interest" description="Disordered" evidence="1">
    <location>
        <begin position="1"/>
        <end position="29"/>
    </location>
</feature>
<dbReference type="STRING" id="2018661.A0A2A2LHQ9"/>
<comment type="caution">
    <text evidence="3">The sequence shown here is derived from an EMBL/GenBank/DDBJ whole genome shotgun (WGS) entry which is preliminary data.</text>
</comment>